<protein>
    <submittedName>
        <fullName evidence="1">Uncharacterized protein</fullName>
    </submittedName>
</protein>
<comment type="caution">
    <text evidence="1">The sequence shown here is derived from an EMBL/GenBank/DDBJ whole genome shotgun (WGS) entry which is preliminary data.</text>
</comment>
<evidence type="ECO:0000313" key="2">
    <source>
        <dbReference type="Proteomes" id="UP000241986"/>
    </source>
</evidence>
<gene>
    <name evidence="1" type="ORF">DAA48_21625</name>
</gene>
<dbReference type="EMBL" id="PZKL01000045">
    <property type="protein sequence ID" value="PTH79040.1"/>
    <property type="molecule type" value="Genomic_DNA"/>
</dbReference>
<reference evidence="1 2" key="1">
    <citation type="submission" date="2018-03" db="EMBL/GenBank/DDBJ databases">
        <title>Aeromonas veronii whole genome sequencing and analysis.</title>
        <authorList>
            <person name="Xie H."/>
            <person name="Liu T."/>
            <person name="Wang K."/>
        </authorList>
    </citation>
    <scope>NUCLEOTIDE SEQUENCE [LARGE SCALE GENOMIC DNA]</scope>
    <source>
        <strain evidence="1 2">XH.VA.1</strain>
    </source>
</reference>
<proteinExistence type="predicted"/>
<name>A0A2T4MWT0_AERVE</name>
<sequence>MEREQRFFSIISAIWGIEKSPTEKGECFVCYKNFEFEFDKVSDWSWFRTMYDGQFIYSLHIWKLQISWGGFSEWFKEGEDKEHPVKALKFFDNPKREDGQDVSKQSRQ</sequence>
<dbReference type="AlphaFoldDB" id="A0A2T4MWT0"/>
<evidence type="ECO:0000313" key="1">
    <source>
        <dbReference type="EMBL" id="PTH79040.1"/>
    </source>
</evidence>
<dbReference type="Proteomes" id="UP000241986">
    <property type="component" value="Unassembled WGS sequence"/>
</dbReference>
<organism evidence="1 2">
    <name type="scientific">Aeromonas veronii</name>
    <dbReference type="NCBI Taxonomy" id="654"/>
    <lineage>
        <taxon>Bacteria</taxon>
        <taxon>Pseudomonadati</taxon>
        <taxon>Pseudomonadota</taxon>
        <taxon>Gammaproteobacteria</taxon>
        <taxon>Aeromonadales</taxon>
        <taxon>Aeromonadaceae</taxon>
        <taxon>Aeromonas</taxon>
    </lineage>
</organism>
<dbReference type="RefSeq" id="WP_107684665.1">
    <property type="nucleotide sequence ID" value="NZ_PZKL01000045.1"/>
</dbReference>
<accession>A0A2T4MWT0</accession>